<dbReference type="EMBL" id="KZ613465">
    <property type="protein sequence ID" value="PMD27663.1"/>
    <property type="molecule type" value="Genomic_DNA"/>
</dbReference>
<reference evidence="2 3" key="1">
    <citation type="submission" date="2016-05" db="EMBL/GenBank/DDBJ databases">
        <title>A degradative enzymes factory behind the ericoid mycorrhizal symbiosis.</title>
        <authorList>
            <consortium name="DOE Joint Genome Institute"/>
            <person name="Martino E."/>
            <person name="Morin E."/>
            <person name="Grelet G."/>
            <person name="Kuo A."/>
            <person name="Kohler A."/>
            <person name="Daghino S."/>
            <person name="Barry K."/>
            <person name="Choi C."/>
            <person name="Cichocki N."/>
            <person name="Clum A."/>
            <person name="Copeland A."/>
            <person name="Hainaut M."/>
            <person name="Haridas S."/>
            <person name="Labutti K."/>
            <person name="Lindquist E."/>
            <person name="Lipzen A."/>
            <person name="Khouja H.-R."/>
            <person name="Murat C."/>
            <person name="Ohm R."/>
            <person name="Olson A."/>
            <person name="Spatafora J."/>
            <person name="Veneault-Fourrey C."/>
            <person name="Henrissat B."/>
            <person name="Grigoriev I."/>
            <person name="Martin F."/>
            <person name="Perotto S."/>
        </authorList>
    </citation>
    <scope>NUCLEOTIDE SEQUENCE [LARGE SCALE GENOMIC DNA]</scope>
    <source>
        <strain evidence="2 3">UAMH 7357</strain>
    </source>
</reference>
<organism evidence="2 3">
    <name type="scientific">Hyaloscypha hepaticicola</name>
    <dbReference type="NCBI Taxonomy" id="2082293"/>
    <lineage>
        <taxon>Eukaryota</taxon>
        <taxon>Fungi</taxon>
        <taxon>Dikarya</taxon>
        <taxon>Ascomycota</taxon>
        <taxon>Pezizomycotina</taxon>
        <taxon>Leotiomycetes</taxon>
        <taxon>Helotiales</taxon>
        <taxon>Hyaloscyphaceae</taxon>
        <taxon>Hyaloscypha</taxon>
    </lineage>
</organism>
<evidence type="ECO:0000313" key="3">
    <source>
        <dbReference type="Proteomes" id="UP000235672"/>
    </source>
</evidence>
<evidence type="ECO:0000313" key="2">
    <source>
        <dbReference type="EMBL" id="PMD27663.1"/>
    </source>
</evidence>
<name>A0A2J6QN20_9HELO</name>
<evidence type="ECO:0000256" key="1">
    <source>
        <dbReference type="SAM" id="MobiDB-lite"/>
    </source>
</evidence>
<feature type="region of interest" description="Disordered" evidence="1">
    <location>
        <begin position="57"/>
        <end position="117"/>
    </location>
</feature>
<gene>
    <name evidence="2" type="ORF">NA56DRAFT_696679</name>
</gene>
<sequence>MFRLSPCSDKSTPCQSDFVALLNGQDDAIPFLKHYTPCEDGEEQNIKRVAKSPTKLRVTSPFSTSPRLNSPPINKSISTDIDATPCPQLTSSNVETEEPTTQSRHHRRNSSLSTSMSNVPEFMVQSQLLSPRGLSATAKLFEEARNNASAMLCALRGEDLCFGLGINDFNVLGGSGHCDEDIYEFCHTEEGGGIPVKEKKPKKGGKMRGRDEIHVDGDFVAVDHYHLEYDSSGEDEDNGIAQGGASLDAPTPFPPFDEVAAALLEAAGGVYYTMPIGPIRPGTMEYMQQMSRCRCRADH</sequence>
<dbReference type="OrthoDB" id="10470891at2759"/>
<feature type="compositionally biased region" description="Polar residues" evidence="1">
    <location>
        <begin position="60"/>
        <end position="102"/>
    </location>
</feature>
<protein>
    <submittedName>
        <fullName evidence="2">Uncharacterized protein</fullName>
    </submittedName>
</protein>
<dbReference type="AlphaFoldDB" id="A0A2J6QN20"/>
<accession>A0A2J6QN20</accession>
<dbReference type="Proteomes" id="UP000235672">
    <property type="component" value="Unassembled WGS sequence"/>
</dbReference>
<proteinExistence type="predicted"/>
<keyword evidence="3" id="KW-1185">Reference proteome</keyword>